<keyword evidence="2" id="KW-0418">Kinase</keyword>
<feature type="compositionally biased region" description="Basic residues" evidence="1">
    <location>
        <begin position="1"/>
        <end position="10"/>
    </location>
</feature>
<reference evidence="2" key="1">
    <citation type="submission" date="2020-02" db="EMBL/GenBank/DDBJ databases">
        <authorList>
            <person name="Meier V. D."/>
        </authorList>
    </citation>
    <scope>NUCLEOTIDE SEQUENCE</scope>
    <source>
        <strain evidence="2">AVDCRST_MAG38</strain>
    </source>
</reference>
<name>A0A6J4RQL6_9ACTN</name>
<feature type="non-terminal residue" evidence="2">
    <location>
        <position position="1"/>
    </location>
</feature>
<feature type="non-terminal residue" evidence="2">
    <location>
        <position position="91"/>
    </location>
</feature>
<protein>
    <submittedName>
        <fullName evidence="2">Pyruvate,phosphate dikinase</fullName>
        <ecNumber evidence="2">2.7.9.1</ecNumber>
    </submittedName>
</protein>
<evidence type="ECO:0000256" key="1">
    <source>
        <dbReference type="SAM" id="MobiDB-lite"/>
    </source>
</evidence>
<keyword evidence="2" id="KW-0808">Transferase</keyword>
<proteinExistence type="predicted"/>
<dbReference type="GO" id="GO:0016301">
    <property type="term" value="F:kinase activity"/>
    <property type="evidence" value="ECO:0007669"/>
    <property type="project" value="UniProtKB-KW"/>
</dbReference>
<feature type="compositionally biased region" description="Basic residues" evidence="1">
    <location>
        <begin position="68"/>
        <end position="81"/>
    </location>
</feature>
<evidence type="ECO:0000313" key="2">
    <source>
        <dbReference type="EMBL" id="CAA9475387.1"/>
    </source>
</evidence>
<feature type="compositionally biased region" description="Basic and acidic residues" evidence="1">
    <location>
        <begin position="11"/>
        <end position="34"/>
    </location>
</feature>
<keyword evidence="2" id="KW-0670">Pyruvate</keyword>
<organism evidence="2">
    <name type="scientific">uncultured Solirubrobacteraceae bacterium</name>
    <dbReference type="NCBI Taxonomy" id="1162706"/>
    <lineage>
        <taxon>Bacteria</taxon>
        <taxon>Bacillati</taxon>
        <taxon>Actinomycetota</taxon>
        <taxon>Thermoleophilia</taxon>
        <taxon>Solirubrobacterales</taxon>
        <taxon>Solirubrobacteraceae</taxon>
        <taxon>environmental samples</taxon>
    </lineage>
</organism>
<accession>A0A6J4RQL6</accession>
<dbReference type="GO" id="GO:0050242">
    <property type="term" value="F:pyruvate, phosphate dikinase activity"/>
    <property type="evidence" value="ECO:0007669"/>
    <property type="project" value="UniProtKB-EC"/>
</dbReference>
<dbReference type="EMBL" id="CADCVJ010000133">
    <property type="protein sequence ID" value="CAA9475387.1"/>
    <property type="molecule type" value="Genomic_DNA"/>
</dbReference>
<sequence length="91" mass="9998">ARPARRQGRERRRDDADPRGRARARGLHDHDRGLRRLHARRPRAARGPLRPGRRRAGAAGGAGGQAPGRRRRPAARLRALGRARVDAGDVG</sequence>
<dbReference type="AlphaFoldDB" id="A0A6J4RQL6"/>
<gene>
    <name evidence="2" type="ORF">AVDCRST_MAG38-1625</name>
</gene>
<dbReference type="EC" id="2.7.9.1" evidence="2"/>
<feature type="compositionally biased region" description="Basic residues" evidence="1">
    <location>
        <begin position="35"/>
        <end position="44"/>
    </location>
</feature>
<feature type="region of interest" description="Disordered" evidence="1">
    <location>
        <begin position="1"/>
        <end position="91"/>
    </location>
</feature>